<dbReference type="AlphaFoldDB" id="A0A9W6MBD7"/>
<comment type="caution">
    <text evidence="2">The sequence shown here is derived from an EMBL/GenBank/DDBJ whole genome shotgun (WGS) entry which is preliminary data.</text>
</comment>
<sequence>MLRVRSLRREERRMGDHAGKPAEDKRLIPGAPKGPELDGGAPPGQHEKPKPDPKK</sequence>
<dbReference type="EMBL" id="BSEV01000001">
    <property type="protein sequence ID" value="GLK07573.1"/>
    <property type="molecule type" value="Genomic_DNA"/>
</dbReference>
<reference evidence="2" key="1">
    <citation type="journal article" date="2014" name="Int. J. Syst. Evol. Microbiol.">
        <title>Complete genome sequence of Corynebacterium casei LMG S-19264T (=DSM 44701T), isolated from a smear-ripened cheese.</title>
        <authorList>
            <consortium name="US DOE Joint Genome Institute (JGI-PGF)"/>
            <person name="Walter F."/>
            <person name="Albersmeier A."/>
            <person name="Kalinowski J."/>
            <person name="Ruckert C."/>
        </authorList>
    </citation>
    <scope>NUCLEOTIDE SEQUENCE</scope>
    <source>
        <strain evidence="2">VKM Ac-2007</strain>
    </source>
</reference>
<dbReference type="Proteomes" id="UP001143474">
    <property type="component" value="Unassembled WGS sequence"/>
</dbReference>
<evidence type="ECO:0000313" key="2">
    <source>
        <dbReference type="EMBL" id="GLK07573.1"/>
    </source>
</evidence>
<proteinExistence type="predicted"/>
<reference evidence="2" key="2">
    <citation type="submission" date="2023-01" db="EMBL/GenBank/DDBJ databases">
        <authorList>
            <person name="Sun Q."/>
            <person name="Evtushenko L."/>
        </authorList>
    </citation>
    <scope>NUCLEOTIDE SEQUENCE</scope>
    <source>
        <strain evidence="2">VKM Ac-2007</strain>
    </source>
</reference>
<name>A0A9W6MBD7_9ACTN</name>
<keyword evidence="3" id="KW-1185">Reference proteome</keyword>
<evidence type="ECO:0000256" key="1">
    <source>
        <dbReference type="SAM" id="MobiDB-lite"/>
    </source>
</evidence>
<feature type="compositionally biased region" description="Basic and acidic residues" evidence="1">
    <location>
        <begin position="45"/>
        <end position="55"/>
    </location>
</feature>
<protein>
    <submittedName>
        <fullName evidence="2">Uncharacterized protein</fullName>
    </submittedName>
</protein>
<feature type="compositionally biased region" description="Basic and acidic residues" evidence="1">
    <location>
        <begin position="7"/>
        <end position="27"/>
    </location>
</feature>
<feature type="region of interest" description="Disordered" evidence="1">
    <location>
        <begin position="1"/>
        <end position="55"/>
    </location>
</feature>
<accession>A0A9W6MBD7</accession>
<gene>
    <name evidence="2" type="ORF">GCM10017600_09780</name>
</gene>
<organism evidence="2 3">
    <name type="scientific">Streptosporangium carneum</name>
    <dbReference type="NCBI Taxonomy" id="47481"/>
    <lineage>
        <taxon>Bacteria</taxon>
        <taxon>Bacillati</taxon>
        <taxon>Actinomycetota</taxon>
        <taxon>Actinomycetes</taxon>
        <taxon>Streptosporangiales</taxon>
        <taxon>Streptosporangiaceae</taxon>
        <taxon>Streptosporangium</taxon>
    </lineage>
</organism>
<evidence type="ECO:0000313" key="3">
    <source>
        <dbReference type="Proteomes" id="UP001143474"/>
    </source>
</evidence>